<evidence type="ECO:0000256" key="9">
    <source>
        <dbReference type="ARBA" id="ARBA00023237"/>
    </source>
</evidence>
<dbReference type="EMBL" id="CP043473">
    <property type="protein sequence ID" value="QEL55684.1"/>
    <property type="molecule type" value="Genomic_DNA"/>
</dbReference>
<keyword evidence="12" id="KW-1185">Reference proteome</keyword>
<keyword evidence="10" id="KW-0732">Signal</keyword>
<dbReference type="RefSeq" id="WP_149296045.1">
    <property type="nucleotide sequence ID" value="NZ_CP043473.1"/>
</dbReference>
<gene>
    <name evidence="11" type="ORF">FYK34_08935</name>
</gene>
<evidence type="ECO:0000256" key="2">
    <source>
        <dbReference type="ARBA" id="ARBA00007055"/>
    </source>
</evidence>
<evidence type="ECO:0000256" key="8">
    <source>
        <dbReference type="ARBA" id="ARBA00023136"/>
    </source>
</evidence>
<dbReference type="Proteomes" id="UP000322079">
    <property type="component" value="Chromosome"/>
</dbReference>
<feature type="signal peptide" evidence="10">
    <location>
        <begin position="1"/>
        <end position="24"/>
    </location>
</feature>
<keyword evidence="4" id="KW-1134">Transmembrane beta strand</keyword>
<dbReference type="GO" id="GO:0015774">
    <property type="term" value="P:polysaccharide transport"/>
    <property type="evidence" value="ECO:0007669"/>
    <property type="project" value="TreeGrafter"/>
</dbReference>
<evidence type="ECO:0000256" key="10">
    <source>
        <dbReference type="SAM" id="SignalP"/>
    </source>
</evidence>
<dbReference type="InterPro" id="IPR036998">
    <property type="entry name" value="Porin_LamB_sf"/>
</dbReference>
<dbReference type="SUPFAM" id="SSF56935">
    <property type="entry name" value="Porins"/>
    <property type="match status" value="1"/>
</dbReference>
<keyword evidence="7" id="KW-0626">Porin</keyword>
<sequence>MKSAAFLPLAALSLAAALPVTALADGAGLDFSGYLRSGVGSNQGGGGSQSCFQLPGAGAKYRLGNECETYAELALGKQVYADAETGARFRVDSRLAMSAKQWQDWEDSSSDKNGNSNSKFALREMFVTAENIGLGQAKVWAGKRFYDRQDVHINDFYFWDNSGPGAGIENIDVGVGKFAYAWRQNTVDSGNVSVDKLDHTLGVTGHDFRLSGIKVNPGGELTLGLDLRYAKKDSADTANQATNGVAFNVMHTQSGVLGGYNKLALQYMKGSIAGSYGYPNPNANSDDKKYRLVEQLQWQPAGSKFGGMAVAVWEKQTPAQGNGQTWISLGARPTYAFTKHLGAALEMGYDQVKPENGERRTLFKTTAAFLISPDQGFWSRPQLRLFATYAKWNQAAQLAAGADVNNPLSVVGHFGNQTHGVTIGAQAEAWW</sequence>
<keyword evidence="3" id="KW-0813">Transport</keyword>
<dbReference type="GO" id="GO:0009279">
    <property type="term" value="C:cell outer membrane"/>
    <property type="evidence" value="ECO:0007669"/>
    <property type="project" value="UniProtKB-SubCell"/>
</dbReference>
<feature type="chain" id="PRO_5022731366" evidence="10">
    <location>
        <begin position="25"/>
        <end position="431"/>
    </location>
</feature>
<keyword evidence="5" id="KW-0812">Transmembrane</keyword>
<organism evidence="11 12">
    <name type="scientific">Chromobacterium paludis</name>
    <dbReference type="NCBI Taxonomy" id="2605945"/>
    <lineage>
        <taxon>Bacteria</taxon>
        <taxon>Pseudomonadati</taxon>
        <taxon>Pseudomonadota</taxon>
        <taxon>Betaproteobacteria</taxon>
        <taxon>Neisseriales</taxon>
        <taxon>Chromobacteriaceae</taxon>
        <taxon>Chromobacterium</taxon>
    </lineage>
</organism>
<dbReference type="Pfam" id="PF02264">
    <property type="entry name" value="LamB"/>
    <property type="match status" value="1"/>
</dbReference>
<dbReference type="AlphaFoldDB" id="A0A5C1DG28"/>
<evidence type="ECO:0000313" key="12">
    <source>
        <dbReference type="Proteomes" id="UP000322079"/>
    </source>
</evidence>
<comment type="subcellular location">
    <subcellularLocation>
        <location evidence="1">Cell outer membrane</location>
        <topology evidence="1">Multi-pass membrane protein</topology>
    </subcellularLocation>
</comment>
<evidence type="ECO:0000256" key="3">
    <source>
        <dbReference type="ARBA" id="ARBA00022448"/>
    </source>
</evidence>
<dbReference type="Gene3D" id="2.40.170.10">
    <property type="entry name" value="Porin, LamB type"/>
    <property type="match status" value="1"/>
</dbReference>
<evidence type="ECO:0000256" key="7">
    <source>
        <dbReference type="ARBA" id="ARBA00023114"/>
    </source>
</evidence>
<dbReference type="GO" id="GO:0046930">
    <property type="term" value="C:pore complex"/>
    <property type="evidence" value="ECO:0007669"/>
    <property type="project" value="UniProtKB-KW"/>
</dbReference>
<evidence type="ECO:0000256" key="6">
    <source>
        <dbReference type="ARBA" id="ARBA00023065"/>
    </source>
</evidence>
<dbReference type="GO" id="GO:0015144">
    <property type="term" value="F:carbohydrate transmembrane transporter activity"/>
    <property type="evidence" value="ECO:0007669"/>
    <property type="project" value="TreeGrafter"/>
</dbReference>
<name>A0A5C1DG28_9NEIS</name>
<keyword evidence="6" id="KW-0406">Ion transport</keyword>
<comment type="similarity">
    <text evidence="2">Belongs to the porin LamB (TC 1.B.3) family.</text>
</comment>
<evidence type="ECO:0000256" key="4">
    <source>
        <dbReference type="ARBA" id="ARBA00022452"/>
    </source>
</evidence>
<dbReference type="GO" id="GO:0015288">
    <property type="term" value="F:porin activity"/>
    <property type="evidence" value="ECO:0007669"/>
    <property type="project" value="UniProtKB-KW"/>
</dbReference>
<evidence type="ECO:0000256" key="1">
    <source>
        <dbReference type="ARBA" id="ARBA00004571"/>
    </source>
</evidence>
<dbReference type="GO" id="GO:0006811">
    <property type="term" value="P:monoatomic ion transport"/>
    <property type="evidence" value="ECO:0007669"/>
    <property type="project" value="UniProtKB-KW"/>
</dbReference>
<evidence type="ECO:0000313" key="11">
    <source>
        <dbReference type="EMBL" id="QEL55684.1"/>
    </source>
</evidence>
<dbReference type="InterPro" id="IPR003192">
    <property type="entry name" value="Porin_LamB"/>
</dbReference>
<dbReference type="InterPro" id="IPR050286">
    <property type="entry name" value="G_neg_Bact_CarbUptk_Porin"/>
</dbReference>
<keyword evidence="8" id="KW-0472">Membrane</keyword>
<dbReference type="PANTHER" id="PTHR38762:SF1">
    <property type="entry name" value="CRYPTIC OUTER MEMBRANE PORIN BGLH-RELATED"/>
    <property type="match status" value="1"/>
</dbReference>
<keyword evidence="9" id="KW-0998">Cell outer membrane</keyword>
<protein>
    <submittedName>
        <fullName evidence="11">Carbohydrate porin</fullName>
    </submittedName>
</protein>
<proteinExistence type="inferred from homology"/>
<reference evidence="11 12" key="1">
    <citation type="submission" date="2019-08" db="EMBL/GenBank/DDBJ databases">
        <title>Chromobacterium paludis, a novel bacterium isolated from a Maryland marsh pond.</title>
        <authorList>
            <person name="Blackburn M.B."/>
            <person name="Gundersen-Rindal D.E."/>
        </authorList>
    </citation>
    <scope>NUCLEOTIDE SEQUENCE [LARGE SCALE GENOMIC DNA]</scope>
    <source>
        <strain evidence="12">IIBBL 257-1</strain>
    </source>
</reference>
<dbReference type="KEGG" id="chrm:FYK34_08935"/>
<accession>A0A5C1DG28</accession>
<evidence type="ECO:0000256" key="5">
    <source>
        <dbReference type="ARBA" id="ARBA00022692"/>
    </source>
</evidence>
<dbReference type="PANTHER" id="PTHR38762">
    <property type="entry name" value="CRYPTIC OUTER MEMBRANE PORIN BGLH-RELATED"/>
    <property type="match status" value="1"/>
</dbReference>